<evidence type="ECO:0000313" key="4">
    <source>
        <dbReference type="Proteomes" id="UP001165423"/>
    </source>
</evidence>
<feature type="transmembrane region" description="Helical" evidence="1">
    <location>
        <begin position="148"/>
        <end position="165"/>
    </location>
</feature>
<dbReference type="RefSeq" id="WP_243318399.1">
    <property type="nucleotide sequence ID" value="NZ_JALGCL010000001.1"/>
</dbReference>
<dbReference type="Proteomes" id="UP001165423">
    <property type="component" value="Unassembled WGS sequence"/>
</dbReference>
<keyword evidence="1" id="KW-0472">Membrane</keyword>
<dbReference type="Pfam" id="PF02517">
    <property type="entry name" value="Rce1-like"/>
    <property type="match status" value="1"/>
</dbReference>
<comment type="caution">
    <text evidence="3">The sequence shown here is derived from an EMBL/GenBank/DDBJ whole genome shotgun (WGS) entry which is preliminary data.</text>
</comment>
<keyword evidence="3" id="KW-0482">Metalloprotease</keyword>
<evidence type="ECO:0000259" key="2">
    <source>
        <dbReference type="Pfam" id="PF02517"/>
    </source>
</evidence>
<evidence type="ECO:0000313" key="3">
    <source>
        <dbReference type="EMBL" id="MCJ0824553.1"/>
    </source>
</evidence>
<name>A0ABT0A0P7_9GAMM</name>
<sequence length="257" mass="27298">MNQRSRIVVSFVVLFVLYQSAEGVGARLLHSFPIQAGLMTACVLAAWPLSHWLGFRGYGAWALGRARRGWSWLAGGLLLAIAAKAAAAWLGLRSGILVPSPAGSAMPSPVLLAALPMMLLSTFVPSLAEDILTRGFWYRAAGIAWRRGAAFVGFSATMYVLNHVYRIGNGPLEWLSLASMGIACATALWRTGSLWAAVGLHWGWNLANGLVDALVPMDIALPAHAPLLSIAANLALTVVVLALGRGRDLPEPRAPNA</sequence>
<dbReference type="InterPro" id="IPR003675">
    <property type="entry name" value="Rce1/LyrA-like_dom"/>
</dbReference>
<feature type="transmembrane region" description="Helical" evidence="1">
    <location>
        <begin position="223"/>
        <end position="243"/>
    </location>
</feature>
<keyword evidence="3" id="KW-0378">Hydrolase</keyword>
<organism evidence="3 4">
    <name type="scientific">Cognatiluteimonas sedimenti</name>
    <dbReference type="NCBI Taxonomy" id="2927791"/>
    <lineage>
        <taxon>Bacteria</taxon>
        <taxon>Pseudomonadati</taxon>
        <taxon>Pseudomonadota</taxon>
        <taxon>Gammaproteobacteria</taxon>
        <taxon>Lysobacterales</taxon>
        <taxon>Lysobacteraceae</taxon>
        <taxon>Cognatiluteimonas</taxon>
    </lineage>
</organism>
<accession>A0ABT0A0P7</accession>
<reference evidence="3 4" key="1">
    <citation type="submission" date="2022-03" db="EMBL/GenBank/DDBJ databases">
        <title>Luteimonas soily sp. nov., a novel bacterium isolated from the soil.</title>
        <authorList>
            <person name="Zhang X."/>
        </authorList>
    </citation>
    <scope>NUCLEOTIDE SEQUENCE [LARGE SCALE GENOMIC DNA]</scope>
    <source>
        <strain evidence="3 4">50</strain>
    </source>
</reference>
<keyword evidence="1" id="KW-0812">Transmembrane</keyword>
<dbReference type="GO" id="GO:0008237">
    <property type="term" value="F:metallopeptidase activity"/>
    <property type="evidence" value="ECO:0007669"/>
    <property type="project" value="UniProtKB-KW"/>
</dbReference>
<keyword evidence="4" id="KW-1185">Reference proteome</keyword>
<keyword evidence="1" id="KW-1133">Transmembrane helix</keyword>
<gene>
    <name evidence="3" type="ORF">MQC88_01025</name>
</gene>
<evidence type="ECO:0000256" key="1">
    <source>
        <dbReference type="SAM" id="Phobius"/>
    </source>
</evidence>
<feature type="domain" description="CAAX prenyl protease 2/Lysostaphin resistance protein A-like" evidence="2">
    <location>
        <begin position="114"/>
        <end position="206"/>
    </location>
</feature>
<protein>
    <submittedName>
        <fullName evidence="3">CPBP family intramembrane metalloprotease</fullName>
    </submittedName>
</protein>
<feature type="transmembrane region" description="Helical" evidence="1">
    <location>
        <begin position="70"/>
        <end position="90"/>
    </location>
</feature>
<proteinExistence type="predicted"/>
<feature type="transmembrane region" description="Helical" evidence="1">
    <location>
        <begin position="110"/>
        <end position="128"/>
    </location>
</feature>
<keyword evidence="3" id="KW-0645">Protease</keyword>
<feature type="transmembrane region" description="Helical" evidence="1">
    <location>
        <begin position="33"/>
        <end position="49"/>
    </location>
</feature>
<dbReference type="EMBL" id="JALGCL010000001">
    <property type="protein sequence ID" value="MCJ0824553.1"/>
    <property type="molecule type" value="Genomic_DNA"/>
</dbReference>